<dbReference type="Proteomes" id="UP000011083">
    <property type="component" value="Unassembled WGS sequence"/>
</dbReference>
<dbReference type="AlphaFoldDB" id="L8HIY8"/>
<organism evidence="2 3">
    <name type="scientific">Acanthamoeba castellanii (strain ATCC 30010 / Neff)</name>
    <dbReference type="NCBI Taxonomy" id="1257118"/>
    <lineage>
        <taxon>Eukaryota</taxon>
        <taxon>Amoebozoa</taxon>
        <taxon>Discosea</taxon>
        <taxon>Longamoebia</taxon>
        <taxon>Centramoebida</taxon>
        <taxon>Acanthamoebidae</taxon>
        <taxon>Acanthamoeba</taxon>
    </lineage>
</organism>
<keyword evidence="3" id="KW-1185">Reference proteome</keyword>
<feature type="compositionally biased region" description="Basic and acidic residues" evidence="1">
    <location>
        <begin position="1"/>
        <end position="101"/>
    </location>
</feature>
<evidence type="ECO:0000313" key="3">
    <source>
        <dbReference type="Proteomes" id="UP000011083"/>
    </source>
</evidence>
<gene>
    <name evidence="2" type="ORF">ACA1_288760</name>
</gene>
<feature type="region of interest" description="Disordered" evidence="1">
    <location>
        <begin position="1"/>
        <end position="185"/>
    </location>
</feature>
<feature type="region of interest" description="Disordered" evidence="1">
    <location>
        <begin position="201"/>
        <end position="327"/>
    </location>
</feature>
<dbReference type="GeneID" id="14926198"/>
<protein>
    <submittedName>
        <fullName evidence="2">Uncharacterized protein</fullName>
    </submittedName>
</protein>
<name>L8HIY8_ACACF</name>
<dbReference type="VEuPathDB" id="AmoebaDB:ACA1_288760"/>
<evidence type="ECO:0000256" key="1">
    <source>
        <dbReference type="SAM" id="MobiDB-lite"/>
    </source>
</evidence>
<dbReference type="KEGG" id="acan:ACA1_288760"/>
<dbReference type="RefSeq" id="XP_004367910.1">
    <property type="nucleotide sequence ID" value="XM_004367853.1"/>
</dbReference>
<feature type="compositionally biased region" description="Basic and acidic residues" evidence="1">
    <location>
        <begin position="134"/>
        <end position="144"/>
    </location>
</feature>
<feature type="compositionally biased region" description="Basic and acidic residues" evidence="1">
    <location>
        <begin position="166"/>
        <end position="179"/>
    </location>
</feature>
<evidence type="ECO:0000313" key="2">
    <source>
        <dbReference type="EMBL" id="ELR25155.1"/>
    </source>
</evidence>
<feature type="compositionally biased region" description="Gly residues" evidence="1">
    <location>
        <begin position="117"/>
        <end position="126"/>
    </location>
</feature>
<proteinExistence type="predicted"/>
<reference evidence="2 3" key="1">
    <citation type="journal article" date="2013" name="Genome Biol.">
        <title>Genome of Acanthamoeba castellanii highlights extensive lateral gene transfer and early evolution of tyrosine kinase signaling.</title>
        <authorList>
            <person name="Clarke M."/>
            <person name="Lohan A.J."/>
            <person name="Liu B."/>
            <person name="Lagkouvardos I."/>
            <person name="Roy S."/>
            <person name="Zafar N."/>
            <person name="Bertelli C."/>
            <person name="Schilde C."/>
            <person name="Kianianmomeni A."/>
            <person name="Burglin T.R."/>
            <person name="Frech C."/>
            <person name="Turcotte B."/>
            <person name="Kopec K.O."/>
            <person name="Synnott J.M."/>
            <person name="Choo C."/>
            <person name="Paponov I."/>
            <person name="Finkler A."/>
            <person name="Soon Heng Tan C."/>
            <person name="Hutchins A.P."/>
            <person name="Weinmeier T."/>
            <person name="Rattei T."/>
            <person name="Chu J.S."/>
            <person name="Gimenez G."/>
            <person name="Irimia M."/>
            <person name="Rigden D.J."/>
            <person name="Fitzpatrick D.A."/>
            <person name="Lorenzo-Morales J."/>
            <person name="Bateman A."/>
            <person name="Chiu C.H."/>
            <person name="Tang P."/>
            <person name="Hegemann P."/>
            <person name="Fromm H."/>
            <person name="Raoult D."/>
            <person name="Greub G."/>
            <person name="Miranda-Saavedra D."/>
            <person name="Chen N."/>
            <person name="Nash P."/>
            <person name="Ginger M.L."/>
            <person name="Horn M."/>
            <person name="Schaap P."/>
            <person name="Caler L."/>
            <person name="Loftus B."/>
        </authorList>
    </citation>
    <scope>NUCLEOTIDE SEQUENCE [LARGE SCALE GENOMIC DNA]</scope>
    <source>
        <strain evidence="2 3">Neff</strain>
    </source>
</reference>
<dbReference type="EMBL" id="KB007805">
    <property type="protein sequence ID" value="ELR25155.1"/>
    <property type="molecule type" value="Genomic_DNA"/>
</dbReference>
<feature type="compositionally biased region" description="Pro residues" evidence="1">
    <location>
        <begin position="272"/>
        <end position="282"/>
    </location>
</feature>
<sequence length="471" mass="53949">MEKEKEERERREKEKERERKEKEERERSEKEERERREKKERTEKEERERERREREKKEKEERERERREKEKTEQEEKERKRKEKEEQEANEKAREKQKRSEAMSASGPSRGQARGVQQGGQTGGPDGRASRPTGLKEGKRAIDETREDVETAQAPHAGRPPAASAEENRSPTKKQKVDDQQDEGTLYLDGINLLRAEQNCEDGRTSITQPAKRPKSLKKQLEEERLQRDYRSIRSFFSFNAKKPAADGAPTAVSPRLSPPRQIAVAAASPPRTEPADPPPAPAEASREEGGGAMADPPQEEAMTDQERKKLARSRARAASDPKKTPRFVFGENCPGCATWMSKSDITSGMQDSAEASQTRCASCKHVFAPSVEVTFSVGREQKEDRKERVHFFDKVRLEAVAKERYKQGGRKSFTITLLAEERSRNGVINVDRTDLFWNLVYHFGSLKDAVCTIFPTLNWNAVFRPSPKTT</sequence>
<accession>L8HIY8</accession>
<feature type="compositionally biased region" description="Basic and acidic residues" evidence="1">
    <location>
        <begin position="219"/>
        <end position="232"/>
    </location>
</feature>